<protein>
    <recommendedName>
        <fullName evidence="6">Fibronectin type-III domain-containing protein</fullName>
    </recommendedName>
</protein>
<evidence type="ECO:0000259" key="3">
    <source>
        <dbReference type="PROSITE" id="PS51262"/>
    </source>
</evidence>
<keyword evidence="1" id="KW-0175">Coiled coil</keyword>
<sequence length="192" mass="21438">QENCKEFEATVSAQCDALVAAINERRGQLLECIRADKELRVRALKDQAATCTQRLQQTTALLQFCIEALKETDSAAFLQVGSMLINRVASTDHSWHKEWSAPRVSPHFDLTLDDKSVLRAVDQLNFIQMKPPLAPIIIPEECSAENNSVTVAWQPPPHSHVEGYVLELDDGNGGDFRKNVLLSLDTNWVLNS</sequence>
<accession>A0A653D2E6</accession>
<dbReference type="InterPro" id="IPR036116">
    <property type="entry name" value="FN3_sf"/>
</dbReference>
<dbReference type="GO" id="GO:0007411">
    <property type="term" value="P:axon guidance"/>
    <property type="evidence" value="ECO:0007669"/>
    <property type="project" value="TreeGrafter"/>
</dbReference>
<dbReference type="Gene3D" id="1.20.5.170">
    <property type="match status" value="1"/>
</dbReference>
<keyword evidence="5" id="KW-1185">Reference proteome</keyword>
<feature type="non-terminal residue" evidence="4">
    <location>
        <position position="1"/>
    </location>
</feature>
<organism evidence="4 5">
    <name type="scientific">Callosobruchus maculatus</name>
    <name type="common">Southern cowpea weevil</name>
    <name type="synonym">Pulse bruchid</name>
    <dbReference type="NCBI Taxonomy" id="64391"/>
    <lineage>
        <taxon>Eukaryota</taxon>
        <taxon>Metazoa</taxon>
        <taxon>Ecdysozoa</taxon>
        <taxon>Arthropoda</taxon>
        <taxon>Hexapoda</taxon>
        <taxon>Insecta</taxon>
        <taxon>Pterygota</taxon>
        <taxon>Neoptera</taxon>
        <taxon>Endopterygota</taxon>
        <taxon>Coleoptera</taxon>
        <taxon>Polyphaga</taxon>
        <taxon>Cucujiformia</taxon>
        <taxon>Chrysomeloidea</taxon>
        <taxon>Chrysomelidae</taxon>
        <taxon>Bruchinae</taxon>
        <taxon>Bruchini</taxon>
        <taxon>Callosobruchus</taxon>
    </lineage>
</organism>
<dbReference type="PANTHER" id="PTHR24099:SF15">
    <property type="entry name" value="E3 UBIQUITIN-PROTEIN LIGASE TRIM9"/>
    <property type="match status" value="1"/>
</dbReference>
<evidence type="ECO:0000313" key="5">
    <source>
        <dbReference type="Proteomes" id="UP000410492"/>
    </source>
</evidence>
<dbReference type="InterPro" id="IPR013783">
    <property type="entry name" value="Ig-like_fold"/>
</dbReference>
<dbReference type="PANTHER" id="PTHR24099">
    <property type="entry name" value="E3 UBIQUITIN-PROTEIN LIGASE TRIM36-RELATED"/>
    <property type="match status" value="1"/>
</dbReference>
<evidence type="ECO:0000256" key="1">
    <source>
        <dbReference type="ARBA" id="ARBA00023054"/>
    </source>
</evidence>
<dbReference type="SUPFAM" id="SSF49265">
    <property type="entry name" value="Fibronectin type III"/>
    <property type="match status" value="1"/>
</dbReference>
<dbReference type="InterPro" id="IPR017903">
    <property type="entry name" value="COS_domain"/>
</dbReference>
<dbReference type="PROSITE" id="PS50853">
    <property type="entry name" value="FN3"/>
    <property type="match status" value="1"/>
</dbReference>
<evidence type="ECO:0000259" key="2">
    <source>
        <dbReference type="PROSITE" id="PS50853"/>
    </source>
</evidence>
<dbReference type="GO" id="GO:0043005">
    <property type="term" value="C:neuron projection"/>
    <property type="evidence" value="ECO:0007669"/>
    <property type="project" value="TreeGrafter"/>
</dbReference>
<dbReference type="CDD" id="cd00063">
    <property type="entry name" value="FN3"/>
    <property type="match status" value="1"/>
</dbReference>
<feature type="domain" description="COS" evidence="3">
    <location>
        <begin position="69"/>
        <end position="127"/>
    </location>
</feature>
<dbReference type="PROSITE" id="PS51262">
    <property type="entry name" value="COS"/>
    <property type="match status" value="1"/>
</dbReference>
<gene>
    <name evidence="4" type="ORF">CALMAC_LOCUS13843</name>
</gene>
<proteinExistence type="predicted"/>
<dbReference type="Gene3D" id="2.60.40.10">
    <property type="entry name" value="Immunoglobulins"/>
    <property type="match status" value="1"/>
</dbReference>
<name>A0A653D2E6_CALMS</name>
<dbReference type="InterPro" id="IPR003961">
    <property type="entry name" value="FN3_dom"/>
</dbReference>
<dbReference type="InterPro" id="IPR050617">
    <property type="entry name" value="E3_ligase_FN3/SPRY"/>
</dbReference>
<dbReference type="EMBL" id="CAACVG010009853">
    <property type="protein sequence ID" value="VEN54341.1"/>
    <property type="molecule type" value="Genomic_DNA"/>
</dbReference>
<dbReference type="AlphaFoldDB" id="A0A653D2E6"/>
<evidence type="ECO:0000313" key="4">
    <source>
        <dbReference type="EMBL" id="VEN54341.1"/>
    </source>
</evidence>
<feature type="domain" description="Fibronectin type-III" evidence="2">
    <location>
        <begin position="131"/>
        <end position="192"/>
    </location>
</feature>
<reference evidence="4 5" key="1">
    <citation type="submission" date="2019-01" db="EMBL/GenBank/DDBJ databases">
        <authorList>
            <person name="Sayadi A."/>
        </authorList>
    </citation>
    <scope>NUCLEOTIDE SEQUENCE [LARGE SCALE GENOMIC DNA]</scope>
</reference>
<dbReference type="Proteomes" id="UP000410492">
    <property type="component" value="Unassembled WGS sequence"/>
</dbReference>
<dbReference type="OrthoDB" id="295536at2759"/>
<evidence type="ECO:0008006" key="6">
    <source>
        <dbReference type="Google" id="ProtNLM"/>
    </source>
</evidence>